<gene>
    <name evidence="1" type="ORF">KIW84_031066</name>
</gene>
<dbReference type="EMBL" id="JAMSHJ010000003">
    <property type="protein sequence ID" value="KAI5425120.1"/>
    <property type="molecule type" value="Genomic_DNA"/>
</dbReference>
<protein>
    <submittedName>
        <fullName evidence="1">Uncharacterized protein</fullName>
    </submittedName>
</protein>
<keyword evidence="2" id="KW-1185">Reference proteome</keyword>
<accession>A0A9D5B044</accession>
<reference evidence="1 2" key="1">
    <citation type="journal article" date="2022" name="Nat. Genet.">
        <title>Improved pea reference genome and pan-genome highlight genomic features and evolutionary characteristics.</title>
        <authorList>
            <person name="Yang T."/>
            <person name="Liu R."/>
            <person name="Luo Y."/>
            <person name="Hu S."/>
            <person name="Wang D."/>
            <person name="Wang C."/>
            <person name="Pandey M.K."/>
            <person name="Ge S."/>
            <person name="Xu Q."/>
            <person name="Li N."/>
            <person name="Li G."/>
            <person name="Huang Y."/>
            <person name="Saxena R.K."/>
            <person name="Ji Y."/>
            <person name="Li M."/>
            <person name="Yan X."/>
            <person name="He Y."/>
            <person name="Liu Y."/>
            <person name="Wang X."/>
            <person name="Xiang C."/>
            <person name="Varshney R.K."/>
            <person name="Ding H."/>
            <person name="Gao S."/>
            <person name="Zong X."/>
        </authorList>
    </citation>
    <scope>NUCLEOTIDE SEQUENCE [LARGE SCALE GENOMIC DNA]</scope>
    <source>
        <strain evidence="1 2">cv. Zhongwan 6</strain>
    </source>
</reference>
<dbReference type="AlphaFoldDB" id="A0A9D5B044"/>
<organism evidence="1 2">
    <name type="scientific">Pisum sativum</name>
    <name type="common">Garden pea</name>
    <name type="synonym">Lathyrus oleraceus</name>
    <dbReference type="NCBI Taxonomy" id="3888"/>
    <lineage>
        <taxon>Eukaryota</taxon>
        <taxon>Viridiplantae</taxon>
        <taxon>Streptophyta</taxon>
        <taxon>Embryophyta</taxon>
        <taxon>Tracheophyta</taxon>
        <taxon>Spermatophyta</taxon>
        <taxon>Magnoliopsida</taxon>
        <taxon>eudicotyledons</taxon>
        <taxon>Gunneridae</taxon>
        <taxon>Pentapetalae</taxon>
        <taxon>rosids</taxon>
        <taxon>fabids</taxon>
        <taxon>Fabales</taxon>
        <taxon>Fabaceae</taxon>
        <taxon>Papilionoideae</taxon>
        <taxon>50 kb inversion clade</taxon>
        <taxon>NPAAA clade</taxon>
        <taxon>Hologalegina</taxon>
        <taxon>IRL clade</taxon>
        <taxon>Fabeae</taxon>
        <taxon>Lathyrus</taxon>
    </lineage>
</organism>
<dbReference type="Gramene" id="Psat03G0106600-T1">
    <property type="protein sequence ID" value="KAI5425120.1"/>
    <property type="gene ID" value="KIW84_031066"/>
</dbReference>
<evidence type="ECO:0000313" key="1">
    <source>
        <dbReference type="EMBL" id="KAI5425120.1"/>
    </source>
</evidence>
<proteinExistence type="predicted"/>
<evidence type="ECO:0000313" key="2">
    <source>
        <dbReference type="Proteomes" id="UP001058974"/>
    </source>
</evidence>
<name>A0A9D5B044_PEA</name>
<dbReference type="Proteomes" id="UP001058974">
    <property type="component" value="Chromosome 3"/>
</dbReference>
<sequence length="126" mass="14330">MDTLIHMWTGCMCLCKLASETIDFLIQEIGLGSMSSVRGLHLQATEGLREKFQVIEITENLRCGMNMVEVDKGVPEPEYKEVAYPKDEESLAEFLGRCKSKKSEAMLCLRYSAIFDKKEMKQVEVV</sequence>
<comment type="caution">
    <text evidence="1">The sequence shown here is derived from an EMBL/GenBank/DDBJ whole genome shotgun (WGS) entry which is preliminary data.</text>
</comment>